<organism evidence="1">
    <name type="scientific">Mucor ambiguus</name>
    <dbReference type="NCBI Taxonomy" id="91626"/>
    <lineage>
        <taxon>Eukaryota</taxon>
        <taxon>Fungi</taxon>
        <taxon>Fungi incertae sedis</taxon>
        <taxon>Mucoromycota</taxon>
        <taxon>Mucoromycotina</taxon>
        <taxon>Mucoromycetes</taxon>
        <taxon>Mucorales</taxon>
        <taxon>Mucorineae</taxon>
        <taxon>Mucoraceae</taxon>
        <taxon>Mucor</taxon>
    </lineage>
</organism>
<keyword evidence="2" id="KW-1185">Reference proteome</keyword>
<reference evidence="1" key="1">
    <citation type="submission" date="2014-09" db="EMBL/GenBank/DDBJ databases">
        <title>Draft genome sequence of an oleaginous Mucoromycotina fungus Mucor ambiguus NBRC6742.</title>
        <authorList>
            <person name="Takeda I."/>
            <person name="Yamane N."/>
            <person name="Morita T."/>
            <person name="Tamano K."/>
            <person name="Machida M."/>
            <person name="Baker S."/>
            <person name="Koike H."/>
        </authorList>
    </citation>
    <scope>NUCLEOTIDE SEQUENCE</scope>
    <source>
        <strain evidence="1">NBRC 6742</strain>
    </source>
</reference>
<sequence>MAATRLSAGKIVKHLIAKNGPMTTQNLFEFVPTYPQQFVSKTHLKQKILKSLEGEGVLYKQVYRDTAASKPNWQWQFRNAENIEKYKNAL</sequence>
<dbReference type="AlphaFoldDB" id="A0A0C9MTW0"/>
<gene>
    <name evidence="1" type="ORF">MAM1_0422d10434</name>
</gene>
<protein>
    <submittedName>
        <fullName evidence="1">Uncharacterized protein</fullName>
    </submittedName>
</protein>
<dbReference type="EMBL" id="DF836711">
    <property type="protein sequence ID" value="GAN10884.1"/>
    <property type="molecule type" value="Genomic_DNA"/>
</dbReference>
<name>A0A0C9MTW0_9FUNG</name>
<evidence type="ECO:0000313" key="2">
    <source>
        <dbReference type="Proteomes" id="UP000053815"/>
    </source>
</evidence>
<proteinExistence type="predicted"/>
<accession>A0A0C9MTW0</accession>
<evidence type="ECO:0000313" key="1">
    <source>
        <dbReference type="EMBL" id="GAN10884.1"/>
    </source>
</evidence>
<dbReference type="OrthoDB" id="2208992at2759"/>
<dbReference type="Proteomes" id="UP000053815">
    <property type="component" value="Unassembled WGS sequence"/>
</dbReference>